<dbReference type="InterPro" id="IPR048276">
    <property type="entry name" value="Phage_tail-like_C"/>
</dbReference>
<name>A0A4Q7PPL9_9FIRM</name>
<dbReference type="OrthoDB" id="2053764at2"/>
<evidence type="ECO:0000313" key="3">
    <source>
        <dbReference type="EMBL" id="RZT01102.1"/>
    </source>
</evidence>
<gene>
    <name evidence="3" type="ORF">EV209_1543</name>
</gene>
<dbReference type="RefSeq" id="WP_130434695.1">
    <property type="nucleotide sequence ID" value="NZ_SGXF01000002.1"/>
</dbReference>
<dbReference type="Proteomes" id="UP000292927">
    <property type="component" value="Unassembled WGS sequence"/>
</dbReference>
<proteinExistence type="predicted"/>
<organism evidence="3 4">
    <name type="scientific">Cuneatibacter caecimuris</name>
    <dbReference type="NCBI Taxonomy" id="1796618"/>
    <lineage>
        <taxon>Bacteria</taxon>
        <taxon>Bacillati</taxon>
        <taxon>Bacillota</taxon>
        <taxon>Clostridia</taxon>
        <taxon>Lachnospirales</taxon>
        <taxon>Lachnospiraceae</taxon>
        <taxon>Cuneatibacter</taxon>
    </lineage>
</organism>
<reference evidence="3 4" key="1">
    <citation type="submission" date="2019-02" db="EMBL/GenBank/DDBJ databases">
        <title>Genomic Encyclopedia of Type Strains, Phase IV (KMG-IV): sequencing the most valuable type-strain genomes for metagenomic binning, comparative biology and taxonomic classification.</title>
        <authorList>
            <person name="Goeker M."/>
        </authorList>
    </citation>
    <scope>NUCLEOTIDE SEQUENCE [LARGE SCALE GENOMIC DNA]</scope>
    <source>
        <strain evidence="3 4">DSM 29486</strain>
    </source>
</reference>
<feature type="domain" description="DUF6558" evidence="1">
    <location>
        <begin position="3"/>
        <end position="140"/>
    </location>
</feature>
<dbReference type="InterPro" id="IPR046688">
    <property type="entry name" value="DUF6558_N"/>
</dbReference>
<protein>
    <submittedName>
        <fullName evidence="3">Phage-related protein</fullName>
    </submittedName>
</protein>
<feature type="domain" description="Phage tail-like C-terminal" evidence="2">
    <location>
        <begin position="142"/>
        <end position="256"/>
    </location>
</feature>
<evidence type="ECO:0000259" key="2">
    <source>
        <dbReference type="Pfam" id="PF20753"/>
    </source>
</evidence>
<evidence type="ECO:0000313" key="4">
    <source>
        <dbReference type="Proteomes" id="UP000292927"/>
    </source>
</evidence>
<dbReference type="EMBL" id="SGXF01000002">
    <property type="protein sequence ID" value="RZT01102.1"/>
    <property type="molecule type" value="Genomic_DNA"/>
</dbReference>
<accession>A0A4Q7PPL9</accession>
<dbReference type="Pfam" id="PF20753">
    <property type="entry name" value="DUF6558_C"/>
    <property type="match status" value="1"/>
</dbReference>
<keyword evidence="4" id="KW-1185">Reference proteome</keyword>
<dbReference type="AlphaFoldDB" id="A0A4Q7PPL9"/>
<comment type="caution">
    <text evidence="3">The sequence shown here is derived from an EMBL/GenBank/DDBJ whole genome shotgun (WGS) entry which is preliminary data.</text>
</comment>
<sequence length="264" mass="29271">MQIFCNNFIYDGISPSDYGMTPGHFNSSGLEDGDIGMKLDLTAVSVGSGPVPLLLDSRYADVLEMEITLISDGSSPDGFISPVTERNIYRWLTGRKQYAKLTFPEGKLDSLYFMAIPINVEPYMLLDKTAGFRITFRCDAPWGWEEFSLSKTVDNALEFQIDNTSDDLWSDLPMVLTITKQGTGEFYLYNKTSGETMLFTELPSGAATTVDGNTLIVSSTVPRHNFYPVFNKKFLRLKPGINELKASGSADLTISCLFPRKAGI</sequence>
<dbReference type="Pfam" id="PF20195">
    <property type="entry name" value="DUF6558"/>
    <property type="match status" value="1"/>
</dbReference>
<evidence type="ECO:0000259" key="1">
    <source>
        <dbReference type="Pfam" id="PF20195"/>
    </source>
</evidence>